<feature type="transmembrane region" description="Helical" evidence="1">
    <location>
        <begin position="231"/>
        <end position="250"/>
    </location>
</feature>
<feature type="transmembrane region" description="Helical" evidence="1">
    <location>
        <begin position="257"/>
        <end position="277"/>
    </location>
</feature>
<sequence>MSSLTEKYVAQVVRRLPENSRADIAREITATLSDMADARLGGDEYASPASAEAAERAALEELGDPSRLALRYSESPRYLIGPELFPVFTRLMAWLLPIVAASALAVNALVYVLATPEPAVGGMIGVMVGNGVLAVLIAIAVVTVLLALAERILPEKDKAQLTAPATRSGWSVDDLVRERPVREIARPEPVASLVILAVMALLPFLPTSFFYVGHLNDDGGFLNPALWDGWIPAYLGFLMVFALIEAWRLTSGRWSTAMLATMIVADAAFAVFLTIAFLSQEVLDPALFTATGGEPGWYQGAAVVLIWAVTVWDQVATVKAYREARSLRPAARR</sequence>
<feature type="transmembrane region" description="Helical" evidence="1">
    <location>
        <begin position="91"/>
        <end position="114"/>
    </location>
</feature>
<keyword evidence="1" id="KW-1133">Transmembrane helix</keyword>
<keyword evidence="1" id="KW-0472">Membrane</keyword>
<protein>
    <submittedName>
        <fullName evidence="2">Uncharacterized protein</fullName>
    </submittedName>
</protein>
<gene>
    <name evidence="2" type="ORF">MNQ99_16395</name>
</gene>
<evidence type="ECO:0000256" key="1">
    <source>
        <dbReference type="SAM" id="Phobius"/>
    </source>
</evidence>
<feature type="transmembrane region" description="Helical" evidence="1">
    <location>
        <begin position="297"/>
        <end position="318"/>
    </location>
</feature>
<evidence type="ECO:0000313" key="3">
    <source>
        <dbReference type="Proteomes" id="UP000829069"/>
    </source>
</evidence>
<dbReference type="Proteomes" id="UP000829069">
    <property type="component" value="Chromosome"/>
</dbReference>
<keyword evidence="3" id="KW-1185">Reference proteome</keyword>
<dbReference type="RefSeq" id="WP_241913690.1">
    <property type="nucleotide sequence ID" value="NZ_CP093326.1"/>
</dbReference>
<dbReference type="EMBL" id="CP093326">
    <property type="protein sequence ID" value="UNK45477.1"/>
    <property type="molecule type" value="Genomic_DNA"/>
</dbReference>
<accession>A0ABY3W5D4</accession>
<feature type="transmembrane region" description="Helical" evidence="1">
    <location>
        <begin position="120"/>
        <end position="148"/>
    </location>
</feature>
<keyword evidence="1" id="KW-0812">Transmembrane</keyword>
<name>A0ABY3W5D4_9MICC</name>
<dbReference type="Pfam" id="PF22564">
    <property type="entry name" value="HAAS"/>
    <property type="match status" value="1"/>
</dbReference>
<evidence type="ECO:0000313" key="2">
    <source>
        <dbReference type="EMBL" id="UNK45477.1"/>
    </source>
</evidence>
<reference evidence="2 3" key="1">
    <citation type="submission" date="2022-03" db="EMBL/GenBank/DDBJ databases">
        <title>Isotopic signatures of nitrous oxide derived from detoxification processes.</title>
        <authorList>
            <person name="Behrendt U."/>
            <person name="Buchen C."/>
            <person name="Well R."/>
            <person name="Ulrich A."/>
            <person name="Rohe L."/>
            <person name="Kolb S."/>
            <person name="Schloter M."/>
            <person name="Horn M.A."/>
            <person name="Augustin J."/>
        </authorList>
    </citation>
    <scope>NUCLEOTIDE SEQUENCE [LARGE SCALE GENOMIC DNA]</scope>
    <source>
        <strain evidence="2 3">S4-C24</strain>
    </source>
</reference>
<organism evidence="2 3">
    <name type="scientific">Arthrobacter sulfonylureivorans</name>
    <dbReference type="NCBI Taxonomy" id="2486855"/>
    <lineage>
        <taxon>Bacteria</taxon>
        <taxon>Bacillati</taxon>
        <taxon>Actinomycetota</taxon>
        <taxon>Actinomycetes</taxon>
        <taxon>Micrococcales</taxon>
        <taxon>Micrococcaceae</taxon>
        <taxon>Arthrobacter</taxon>
    </lineage>
</organism>
<proteinExistence type="predicted"/>
<feature type="transmembrane region" description="Helical" evidence="1">
    <location>
        <begin position="190"/>
        <end position="211"/>
    </location>
</feature>